<comment type="caution">
    <text evidence="2">The sequence shown here is derived from an EMBL/GenBank/DDBJ whole genome shotgun (WGS) entry which is preliminary data.</text>
</comment>
<evidence type="ECO:0000256" key="1">
    <source>
        <dbReference type="SAM" id="Phobius"/>
    </source>
</evidence>
<proteinExistence type="predicted"/>
<evidence type="ECO:0000313" key="3">
    <source>
        <dbReference type="Proteomes" id="UP000252255"/>
    </source>
</evidence>
<dbReference type="EMBL" id="JPWI01000002">
    <property type="protein sequence ID" value="RCK47760.1"/>
    <property type="molecule type" value="Genomic_DNA"/>
</dbReference>
<accession>A0A367X3X2</accession>
<feature type="transmembrane region" description="Helical" evidence="1">
    <location>
        <begin position="20"/>
        <end position="38"/>
    </location>
</feature>
<evidence type="ECO:0000313" key="2">
    <source>
        <dbReference type="EMBL" id="RCK47760.1"/>
    </source>
</evidence>
<keyword evidence="1" id="KW-1133">Transmembrane helix</keyword>
<protein>
    <submittedName>
        <fullName evidence="2">Uncharacterized protein</fullName>
    </submittedName>
</protein>
<dbReference type="Proteomes" id="UP000252255">
    <property type="component" value="Unassembled WGS sequence"/>
</dbReference>
<gene>
    <name evidence="2" type="ORF">TH30_04695</name>
</gene>
<name>A0A367X3X2_9PROT</name>
<reference evidence="2 3" key="1">
    <citation type="submission" date="2014-07" db="EMBL/GenBank/DDBJ databases">
        <title>Draft genome sequence of Thalassospira profundimaris PR54-5.</title>
        <authorList>
            <person name="Lai Q."/>
            <person name="Shao Z."/>
        </authorList>
    </citation>
    <scope>NUCLEOTIDE SEQUENCE [LARGE SCALE GENOMIC DNA]</scope>
    <source>
        <strain evidence="2 3">PR54-5</strain>
    </source>
</reference>
<sequence length="101" mass="11124">MKAASVVQVHVQHQMTLAGLPMNLIAFSAIGALVALIIPLALQTVVLLIPAPLAGLIITWVFLMRRFRANPFFDKELILAPKFWFKRRHKVSVLSAGGGHQ</sequence>
<dbReference type="RefSeq" id="WP_063089300.1">
    <property type="nucleotide sequence ID" value="NZ_JPWI01000002.1"/>
</dbReference>
<dbReference type="AlphaFoldDB" id="A0A367X3X2"/>
<dbReference type="OrthoDB" id="7366009at2"/>
<feature type="transmembrane region" description="Helical" evidence="1">
    <location>
        <begin position="44"/>
        <end position="63"/>
    </location>
</feature>
<keyword evidence="1" id="KW-0812">Transmembrane</keyword>
<keyword evidence="1" id="KW-0472">Membrane</keyword>
<organism evidence="2 3">
    <name type="scientific">Thalassospira profundimaris</name>
    <dbReference type="NCBI Taxonomy" id="502049"/>
    <lineage>
        <taxon>Bacteria</taxon>
        <taxon>Pseudomonadati</taxon>
        <taxon>Pseudomonadota</taxon>
        <taxon>Alphaproteobacteria</taxon>
        <taxon>Rhodospirillales</taxon>
        <taxon>Thalassospiraceae</taxon>
        <taxon>Thalassospira</taxon>
    </lineage>
</organism>